<dbReference type="GO" id="GO:0032259">
    <property type="term" value="P:methylation"/>
    <property type="evidence" value="ECO:0007669"/>
    <property type="project" value="UniProtKB-KW"/>
</dbReference>
<dbReference type="CDD" id="cd02440">
    <property type="entry name" value="AdoMet_MTases"/>
    <property type="match status" value="1"/>
</dbReference>
<dbReference type="InterPro" id="IPR016461">
    <property type="entry name" value="COMT-like"/>
</dbReference>
<keyword evidence="3" id="KW-0949">S-adenosyl-L-methionine</keyword>
<dbReference type="PANTHER" id="PTHR43712">
    <property type="entry name" value="PUTATIVE (AFU_ORTHOLOGUE AFUA_4G14580)-RELATED"/>
    <property type="match status" value="1"/>
</dbReference>
<evidence type="ECO:0000256" key="3">
    <source>
        <dbReference type="ARBA" id="ARBA00022691"/>
    </source>
</evidence>
<dbReference type="Pfam" id="PF00891">
    <property type="entry name" value="Methyltransf_2"/>
    <property type="match status" value="1"/>
</dbReference>
<evidence type="ECO:0000256" key="1">
    <source>
        <dbReference type="ARBA" id="ARBA00022603"/>
    </source>
</evidence>
<reference evidence="5 6" key="1">
    <citation type="submission" date="2019-04" db="EMBL/GenBank/DDBJ databases">
        <title>High contiguity whole genome sequence and gene annotation resource for two Venturia nashicola isolates.</title>
        <authorList>
            <person name="Prokchorchik M."/>
            <person name="Won K."/>
            <person name="Lee Y."/>
            <person name="Choi E.D."/>
            <person name="Segonzac C."/>
            <person name="Sohn K.H."/>
        </authorList>
    </citation>
    <scope>NUCLEOTIDE SEQUENCE [LARGE SCALE GENOMIC DNA]</scope>
    <source>
        <strain evidence="5 6">PRI2</strain>
    </source>
</reference>
<dbReference type="SUPFAM" id="SSF46785">
    <property type="entry name" value="Winged helix' DNA-binding domain"/>
    <property type="match status" value="1"/>
</dbReference>
<keyword evidence="2 5" id="KW-0808">Transferase</keyword>
<dbReference type="InterPro" id="IPR036390">
    <property type="entry name" value="WH_DNA-bd_sf"/>
</dbReference>
<proteinExistence type="predicted"/>
<dbReference type="SUPFAM" id="SSF53335">
    <property type="entry name" value="S-adenosyl-L-methionine-dependent methyltransferases"/>
    <property type="match status" value="1"/>
</dbReference>
<name>A0A4Z1NRA6_9PEZI</name>
<accession>A0A4Z1NRA6</accession>
<organism evidence="5 6">
    <name type="scientific">Venturia nashicola</name>
    <dbReference type="NCBI Taxonomy" id="86259"/>
    <lineage>
        <taxon>Eukaryota</taxon>
        <taxon>Fungi</taxon>
        <taxon>Dikarya</taxon>
        <taxon>Ascomycota</taxon>
        <taxon>Pezizomycotina</taxon>
        <taxon>Dothideomycetes</taxon>
        <taxon>Pleosporomycetidae</taxon>
        <taxon>Venturiales</taxon>
        <taxon>Venturiaceae</taxon>
        <taxon>Venturia</taxon>
    </lineage>
</organism>
<evidence type="ECO:0000259" key="4">
    <source>
        <dbReference type="Pfam" id="PF00891"/>
    </source>
</evidence>
<protein>
    <submittedName>
        <fullName evidence="5">Sterigmatocystin 8-O-methyltransferase</fullName>
    </submittedName>
</protein>
<comment type="caution">
    <text evidence="5">The sequence shown here is derived from an EMBL/GenBank/DDBJ whole genome shotgun (WGS) entry which is preliminary data.</text>
</comment>
<keyword evidence="1 5" id="KW-0489">Methyltransferase</keyword>
<dbReference type="STRING" id="86259.A0A4Z1NRA6"/>
<dbReference type="Gene3D" id="3.40.50.150">
    <property type="entry name" value="Vaccinia Virus protein VP39"/>
    <property type="match status" value="1"/>
</dbReference>
<sequence>MDSFTSLAQHILSAAQDMENYVMSTGSSTASTLPSPFQAGAPGVIPNGSDGVNGYSNGVNGHSDGVNGYGNRVNGHSDRVNGYNNRVNGHSDRVNGYGNGVNGYSDRVNGYGNGMDGHSNGVNGHSNAMNGHSNSVNGHSNCAAQAPNGASTNGSYHLSSACKLPADLEERRSELIDATHKLQNQTRGPGTLIYEHLYRFTDIASWLFVIQFDISSHIPLNAEISYSELGAKINVERSVVRRYLENLMVSGYFEESSANPGHVRHTPDSAAFANDPNLLATVSLLHELILPSIIKSVEALKTWPLSQETNESGFCIAHDTKDTMYQMLSKNPKKAQRFGTAMSSFTKESFSGQHPLSLDFDWSEFDNIPGATVVDLGGSLGHLSFNLARATKQMKFVIQDLPPTAEAGKNGCPEDMKARVSFEPYDFLTEQKPREKPFNAVIMANSLQNWPDKYVVKIIRNQTSVLAKGGKFLIYERPLSNLSDTRWSRRVARCSDMLMGSLLNGKLRTPEEWRHIFAEADSRFKFIGVRAIGGDKGLAEAVFEG</sequence>
<dbReference type="InterPro" id="IPR029063">
    <property type="entry name" value="SAM-dependent_MTases_sf"/>
</dbReference>
<feature type="domain" description="O-methyltransferase C-terminal" evidence="4">
    <location>
        <begin position="371"/>
        <end position="520"/>
    </location>
</feature>
<gene>
    <name evidence="5" type="ORF">E6O75_ATG10152</name>
</gene>
<evidence type="ECO:0000313" key="6">
    <source>
        <dbReference type="Proteomes" id="UP000298493"/>
    </source>
</evidence>
<dbReference type="PROSITE" id="PS51683">
    <property type="entry name" value="SAM_OMT_II"/>
    <property type="match status" value="1"/>
</dbReference>
<dbReference type="Proteomes" id="UP000298493">
    <property type="component" value="Unassembled WGS sequence"/>
</dbReference>
<evidence type="ECO:0000313" key="5">
    <source>
        <dbReference type="EMBL" id="TID13013.1"/>
    </source>
</evidence>
<dbReference type="GO" id="GO:0008171">
    <property type="term" value="F:O-methyltransferase activity"/>
    <property type="evidence" value="ECO:0007669"/>
    <property type="project" value="InterPro"/>
</dbReference>
<dbReference type="InterPro" id="IPR001077">
    <property type="entry name" value="COMT_C"/>
</dbReference>
<keyword evidence="6" id="KW-1185">Reference proteome</keyword>
<evidence type="ECO:0000256" key="2">
    <source>
        <dbReference type="ARBA" id="ARBA00022679"/>
    </source>
</evidence>
<dbReference type="PANTHER" id="PTHR43712:SF16">
    <property type="entry name" value="O-METHYLTRANSFERASE ELCB"/>
    <property type="match status" value="1"/>
</dbReference>
<dbReference type="EMBL" id="SNSC02000030">
    <property type="protein sequence ID" value="TID13013.1"/>
    <property type="molecule type" value="Genomic_DNA"/>
</dbReference>
<dbReference type="AlphaFoldDB" id="A0A4Z1NRA6"/>